<dbReference type="Proteomes" id="UP000187941">
    <property type="component" value="Chromosome"/>
</dbReference>
<dbReference type="PRINTS" id="PR00032">
    <property type="entry name" value="HTHARAC"/>
</dbReference>
<dbReference type="GO" id="GO:0043565">
    <property type="term" value="F:sequence-specific DNA binding"/>
    <property type="evidence" value="ECO:0007669"/>
    <property type="project" value="InterPro"/>
</dbReference>
<dbReference type="PANTHER" id="PTHR43280">
    <property type="entry name" value="ARAC-FAMILY TRANSCRIPTIONAL REGULATOR"/>
    <property type="match status" value="1"/>
</dbReference>
<keyword evidence="3" id="KW-0804">Transcription</keyword>
<dbReference type="KEGG" id="smon:AWR27_07880"/>
<dbReference type="InterPro" id="IPR020449">
    <property type="entry name" value="Tscrpt_reg_AraC-type_HTH"/>
</dbReference>
<keyword evidence="6" id="KW-1185">Reference proteome</keyword>
<evidence type="ECO:0000256" key="3">
    <source>
        <dbReference type="ARBA" id="ARBA00023163"/>
    </source>
</evidence>
<evidence type="ECO:0000313" key="6">
    <source>
        <dbReference type="Proteomes" id="UP000187941"/>
    </source>
</evidence>
<accession>A0A1P9WV52</accession>
<dbReference type="Gene3D" id="1.10.10.60">
    <property type="entry name" value="Homeodomain-like"/>
    <property type="match status" value="2"/>
</dbReference>
<evidence type="ECO:0000259" key="4">
    <source>
        <dbReference type="PROSITE" id="PS01124"/>
    </source>
</evidence>
<protein>
    <recommendedName>
        <fullName evidence="4">HTH araC/xylS-type domain-containing protein</fullName>
    </recommendedName>
</protein>
<name>A0A1P9WV52_9BACT</name>
<dbReference type="Gene3D" id="2.60.120.10">
    <property type="entry name" value="Jelly Rolls"/>
    <property type="match status" value="1"/>
</dbReference>
<dbReference type="InterPro" id="IPR018062">
    <property type="entry name" value="HTH_AraC-typ_CS"/>
</dbReference>
<feature type="domain" description="HTH araC/xylS-type" evidence="4">
    <location>
        <begin position="159"/>
        <end position="257"/>
    </location>
</feature>
<organism evidence="5 6">
    <name type="scientific">Spirosoma montaniterrae</name>
    <dbReference type="NCBI Taxonomy" id="1178516"/>
    <lineage>
        <taxon>Bacteria</taxon>
        <taxon>Pseudomonadati</taxon>
        <taxon>Bacteroidota</taxon>
        <taxon>Cytophagia</taxon>
        <taxon>Cytophagales</taxon>
        <taxon>Cytophagaceae</taxon>
        <taxon>Spirosoma</taxon>
    </lineage>
</organism>
<dbReference type="InterPro" id="IPR009057">
    <property type="entry name" value="Homeodomain-like_sf"/>
</dbReference>
<keyword evidence="2" id="KW-0238">DNA-binding</keyword>
<gene>
    <name evidence="5" type="ORF">AWR27_07880</name>
</gene>
<dbReference type="PROSITE" id="PS00041">
    <property type="entry name" value="HTH_ARAC_FAMILY_1"/>
    <property type="match status" value="1"/>
</dbReference>
<evidence type="ECO:0000256" key="1">
    <source>
        <dbReference type="ARBA" id="ARBA00023015"/>
    </source>
</evidence>
<dbReference type="GO" id="GO:0003700">
    <property type="term" value="F:DNA-binding transcription factor activity"/>
    <property type="evidence" value="ECO:0007669"/>
    <property type="project" value="InterPro"/>
</dbReference>
<dbReference type="SMART" id="SM00342">
    <property type="entry name" value="HTH_ARAC"/>
    <property type="match status" value="1"/>
</dbReference>
<dbReference type="EMBL" id="CP014263">
    <property type="protein sequence ID" value="AQG79251.1"/>
    <property type="molecule type" value="Genomic_DNA"/>
</dbReference>
<reference evidence="5 6" key="1">
    <citation type="submission" date="2016-01" db="EMBL/GenBank/DDBJ databases">
        <authorList>
            <person name="Oliw E.H."/>
        </authorList>
    </citation>
    <scope>NUCLEOTIDE SEQUENCE [LARGE SCALE GENOMIC DNA]</scope>
    <source>
        <strain evidence="5 6">DY10</strain>
    </source>
</reference>
<dbReference type="InterPro" id="IPR018060">
    <property type="entry name" value="HTH_AraC"/>
</dbReference>
<dbReference type="InterPro" id="IPR014710">
    <property type="entry name" value="RmlC-like_jellyroll"/>
</dbReference>
<keyword evidence="1" id="KW-0805">Transcription regulation</keyword>
<dbReference type="SUPFAM" id="SSF46689">
    <property type="entry name" value="Homeodomain-like"/>
    <property type="match status" value="2"/>
</dbReference>
<dbReference type="PROSITE" id="PS01124">
    <property type="entry name" value="HTH_ARAC_FAMILY_2"/>
    <property type="match status" value="1"/>
</dbReference>
<dbReference type="STRING" id="1178516.AWR27_07880"/>
<dbReference type="SUPFAM" id="SSF51182">
    <property type="entry name" value="RmlC-like cupins"/>
    <property type="match status" value="1"/>
</dbReference>
<evidence type="ECO:0000313" key="5">
    <source>
        <dbReference type="EMBL" id="AQG79251.1"/>
    </source>
</evidence>
<evidence type="ECO:0000256" key="2">
    <source>
        <dbReference type="ARBA" id="ARBA00023125"/>
    </source>
</evidence>
<dbReference type="InterPro" id="IPR011051">
    <property type="entry name" value="RmlC_Cupin_sf"/>
</dbReference>
<sequence length="263" mass="30301">MQNPTGWHSHPEIELLWVVSGSGTRFVGDSIEPFQEQELVLLGENLPHSWQAENLTDERPEAVVIQFQRTFLGNEFFQTPEFAHIDRLLDRADRGLLFSGETLSPVTALLTQLPTQSALEQVFTILRVLDRLSTIDAYRTLARPSFSADYHRSTDGRIDRVYEFTIAQFGQNITLRQAAEVAGLTEASFCRYFKLHTRRTYVEFLNEIRVGYACKLLITTNRDITQICYECGFLTLSNFNRRFKRVTGLTPTHYRERISQNQG</sequence>
<dbReference type="Pfam" id="PF12833">
    <property type="entry name" value="HTH_18"/>
    <property type="match status" value="1"/>
</dbReference>
<dbReference type="PANTHER" id="PTHR43280:SF27">
    <property type="entry name" value="TRANSCRIPTIONAL REGULATOR MTLR"/>
    <property type="match status" value="1"/>
</dbReference>
<proteinExistence type="predicted"/>
<dbReference type="AlphaFoldDB" id="A0A1P9WV52"/>